<dbReference type="Proteomes" id="UP000000256">
    <property type="component" value="Chromosome"/>
</dbReference>
<organism evidence="2 3">
    <name type="scientific">Caldicellulosiruptor saccharolyticus (strain ATCC 43494 / DSM 8903 / Tp8T 6331)</name>
    <dbReference type="NCBI Taxonomy" id="351627"/>
    <lineage>
        <taxon>Bacteria</taxon>
        <taxon>Bacillati</taxon>
        <taxon>Bacillota</taxon>
        <taxon>Bacillota incertae sedis</taxon>
        <taxon>Caldicellulosiruptorales</taxon>
        <taxon>Caldicellulosiruptoraceae</taxon>
        <taxon>Caldicellulosiruptor</taxon>
    </lineage>
</organism>
<keyword evidence="3" id="KW-1185">Reference proteome</keyword>
<dbReference type="AlphaFoldDB" id="A4XM85"/>
<gene>
    <name evidence="2" type="ordered locus">Csac_2443</name>
</gene>
<name>A4XM85_CALS8</name>
<dbReference type="RefSeq" id="WP_011917942.1">
    <property type="nucleotide sequence ID" value="NC_009437.1"/>
</dbReference>
<dbReference type="KEGG" id="csc:Csac_2443"/>
<proteinExistence type="predicted"/>
<protein>
    <submittedName>
        <fullName evidence="2">Uncharacterized protein</fullName>
    </submittedName>
</protein>
<evidence type="ECO:0000256" key="1">
    <source>
        <dbReference type="SAM" id="MobiDB-lite"/>
    </source>
</evidence>
<reference evidence="2 3" key="1">
    <citation type="journal article" date="2008" name="Appl. Environ. Microbiol.">
        <title>Hydrogenomics of the extremely thermophilic bacterium Caldicellulosiruptor saccharolyticus.</title>
        <authorList>
            <person name="van de Werken H.J."/>
            <person name="Verhaart M.R."/>
            <person name="VanFossen A.L."/>
            <person name="Willquist K."/>
            <person name="Lewis D.L."/>
            <person name="Nichols J.D."/>
            <person name="Goorissen H.P."/>
            <person name="Mongodin E.F."/>
            <person name="Nelson K.E."/>
            <person name="van Niel E.W."/>
            <person name="Stams A.J."/>
            <person name="Ward D.E."/>
            <person name="de Vos W.M."/>
            <person name="van der Oost J."/>
            <person name="Kelly R.M."/>
            <person name="Kengen S.W."/>
        </authorList>
    </citation>
    <scope>NUCLEOTIDE SEQUENCE [LARGE SCALE GENOMIC DNA]</scope>
    <source>
        <strain evidence="3">ATCC 43494 / DSM 8903 / Tp8T 6331</strain>
    </source>
</reference>
<dbReference type="EMBL" id="CP000679">
    <property type="protein sequence ID" value="ABP68020.1"/>
    <property type="molecule type" value="Genomic_DNA"/>
</dbReference>
<dbReference type="HOGENOM" id="CLU_2244957_0_0_9"/>
<feature type="region of interest" description="Disordered" evidence="1">
    <location>
        <begin position="49"/>
        <end position="68"/>
    </location>
</feature>
<dbReference type="eggNOG" id="COG2826">
    <property type="taxonomic scope" value="Bacteria"/>
</dbReference>
<sequence length="104" mass="12345">MVGQCWQELRLSKEEMVCTKTLYNWIGKGLLKVRNIDLPIKVRLKPRKTKPRVAKIKPRGKSIEERKEAANNRKEFGHWEKNTSCRHAFFRECIGYSNREENTI</sequence>
<accession>A4XM85</accession>
<evidence type="ECO:0000313" key="3">
    <source>
        <dbReference type="Proteomes" id="UP000000256"/>
    </source>
</evidence>
<evidence type="ECO:0000313" key="2">
    <source>
        <dbReference type="EMBL" id="ABP68020.1"/>
    </source>
</evidence>
<feature type="compositionally biased region" description="Basic residues" evidence="1">
    <location>
        <begin position="49"/>
        <end position="60"/>
    </location>
</feature>